<evidence type="ECO:0000259" key="8">
    <source>
        <dbReference type="PROSITE" id="PS51746"/>
    </source>
</evidence>
<dbReference type="Proteomes" id="UP001500466">
    <property type="component" value="Unassembled WGS sequence"/>
</dbReference>
<reference evidence="10" key="1">
    <citation type="journal article" date="2019" name="Int. J. Syst. Evol. Microbiol.">
        <title>The Global Catalogue of Microorganisms (GCM) 10K type strain sequencing project: providing services to taxonomists for standard genome sequencing and annotation.</title>
        <authorList>
            <consortium name="The Broad Institute Genomics Platform"/>
            <consortium name="The Broad Institute Genome Sequencing Center for Infectious Disease"/>
            <person name="Wu L."/>
            <person name="Ma J."/>
        </authorList>
    </citation>
    <scope>NUCLEOTIDE SEQUENCE [LARGE SCALE GENOMIC DNA]</scope>
    <source>
        <strain evidence="10">JCM 17986</strain>
    </source>
</reference>
<feature type="domain" description="PPM-type phosphatase" evidence="8">
    <location>
        <begin position="362"/>
        <end position="597"/>
    </location>
</feature>
<dbReference type="PROSITE" id="PS50011">
    <property type="entry name" value="PROTEIN_KINASE_DOM"/>
    <property type="match status" value="1"/>
</dbReference>
<dbReference type="Pfam" id="PF00069">
    <property type="entry name" value="Pkinase"/>
    <property type="match status" value="1"/>
</dbReference>
<dbReference type="SUPFAM" id="SSF81606">
    <property type="entry name" value="PP2C-like"/>
    <property type="match status" value="1"/>
</dbReference>
<keyword evidence="1" id="KW-0808">Transferase</keyword>
<name>A0ABP9HC71_9ACTN</name>
<feature type="binding site" evidence="5">
    <location>
        <position position="43"/>
    </location>
    <ligand>
        <name>ATP</name>
        <dbReference type="ChEBI" id="CHEBI:30616"/>
    </ligand>
</feature>
<feature type="region of interest" description="Disordered" evidence="6">
    <location>
        <begin position="328"/>
        <end position="352"/>
    </location>
</feature>
<dbReference type="InterPro" id="IPR000719">
    <property type="entry name" value="Prot_kinase_dom"/>
</dbReference>
<dbReference type="PANTHER" id="PTHR43289">
    <property type="entry name" value="MITOGEN-ACTIVATED PROTEIN KINASE KINASE KINASE 20-RELATED"/>
    <property type="match status" value="1"/>
</dbReference>
<dbReference type="InterPro" id="IPR001932">
    <property type="entry name" value="PPM-type_phosphatase-like_dom"/>
</dbReference>
<evidence type="ECO:0008006" key="11">
    <source>
        <dbReference type="Google" id="ProtNLM"/>
    </source>
</evidence>
<dbReference type="Pfam" id="PF00481">
    <property type="entry name" value="PP2C"/>
    <property type="match status" value="1"/>
</dbReference>
<dbReference type="EMBL" id="BAABHS010000011">
    <property type="protein sequence ID" value="GAA4967072.1"/>
    <property type="molecule type" value="Genomic_DNA"/>
</dbReference>
<dbReference type="CDD" id="cd14014">
    <property type="entry name" value="STKc_PknB_like"/>
    <property type="match status" value="1"/>
</dbReference>
<evidence type="ECO:0000256" key="1">
    <source>
        <dbReference type="ARBA" id="ARBA00022679"/>
    </source>
</evidence>
<feature type="domain" description="Protein kinase" evidence="7">
    <location>
        <begin position="15"/>
        <end position="275"/>
    </location>
</feature>
<dbReference type="InterPro" id="IPR011009">
    <property type="entry name" value="Kinase-like_dom_sf"/>
</dbReference>
<dbReference type="PROSITE" id="PS00108">
    <property type="entry name" value="PROTEIN_KINASE_ST"/>
    <property type="match status" value="1"/>
</dbReference>
<dbReference type="InterPro" id="IPR036457">
    <property type="entry name" value="PPM-type-like_dom_sf"/>
</dbReference>
<dbReference type="CDD" id="cd00143">
    <property type="entry name" value="PP2Cc"/>
    <property type="match status" value="1"/>
</dbReference>
<organism evidence="9 10">
    <name type="scientific">Yinghuangia aomiensis</name>
    <dbReference type="NCBI Taxonomy" id="676205"/>
    <lineage>
        <taxon>Bacteria</taxon>
        <taxon>Bacillati</taxon>
        <taxon>Actinomycetota</taxon>
        <taxon>Actinomycetes</taxon>
        <taxon>Kitasatosporales</taxon>
        <taxon>Streptomycetaceae</taxon>
        <taxon>Yinghuangia</taxon>
    </lineage>
</organism>
<dbReference type="SUPFAM" id="SSF56112">
    <property type="entry name" value="Protein kinase-like (PK-like)"/>
    <property type="match status" value="1"/>
</dbReference>
<dbReference type="PROSITE" id="PS51746">
    <property type="entry name" value="PPM_2"/>
    <property type="match status" value="1"/>
</dbReference>
<gene>
    <name evidence="9" type="ORF">GCM10023205_34790</name>
</gene>
<evidence type="ECO:0000313" key="9">
    <source>
        <dbReference type="EMBL" id="GAA4967072.1"/>
    </source>
</evidence>
<evidence type="ECO:0000313" key="10">
    <source>
        <dbReference type="Proteomes" id="UP001500466"/>
    </source>
</evidence>
<evidence type="ECO:0000259" key="7">
    <source>
        <dbReference type="PROSITE" id="PS50011"/>
    </source>
</evidence>
<dbReference type="SMART" id="SM00331">
    <property type="entry name" value="PP2C_SIG"/>
    <property type="match status" value="1"/>
</dbReference>
<keyword evidence="4 5" id="KW-0067">ATP-binding</keyword>
<dbReference type="InterPro" id="IPR008271">
    <property type="entry name" value="Ser/Thr_kinase_AS"/>
</dbReference>
<dbReference type="PANTHER" id="PTHR43289:SF34">
    <property type="entry name" value="SERINE_THREONINE-PROTEIN KINASE YBDM-RELATED"/>
    <property type="match status" value="1"/>
</dbReference>
<keyword evidence="2 5" id="KW-0547">Nucleotide-binding</keyword>
<dbReference type="SMART" id="SM00332">
    <property type="entry name" value="PP2Cc"/>
    <property type="match status" value="1"/>
</dbReference>
<dbReference type="Gene3D" id="1.10.510.10">
    <property type="entry name" value="Transferase(Phosphotransferase) domain 1"/>
    <property type="match status" value="1"/>
</dbReference>
<protein>
    <recommendedName>
        <fullName evidence="11">Non-specific serine/threonine protein kinase</fullName>
    </recommendedName>
</protein>
<comment type="caution">
    <text evidence="9">The sequence shown here is derived from an EMBL/GenBank/DDBJ whole genome shotgun (WGS) entry which is preliminary data.</text>
</comment>
<evidence type="ECO:0000256" key="4">
    <source>
        <dbReference type="ARBA" id="ARBA00022840"/>
    </source>
</evidence>
<evidence type="ECO:0000256" key="6">
    <source>
        <dbReference type="SAM" id="MobiDB-lite"/>
    </source>
</evidence>
<dbReference type="PROSITE" id="PS00107">
    <property type="entry name" value="PROTEIN_KINASE_ATP"/>
    <property type="match status" value="1"/>
</dbReference>
<dbReference type="Gene3D" id="3.30.200.20">
    <property type="entry name" value="Phosphorylase Kinase, domain 1"/>
    <property type="match status" value="1"/>
</dbReference>
<evidence type="ECO:0000256" key="3">
    <source>
        <dbReference type="ARBA" id="ARBA00022777"/>
    </source>
</evidence>
<proteinExistence type="predicted"/>
<sequence length="630" mass="66190">MQALEPGDPRQVGRYRITARIGAGGMGRVFLARSPGGRAFAIKVVHPELAREADFRRRFAREVAAARLVNGAFTAGVVDADPHGSPAWLATVYVPGVSLKEAVARHGPWPAAAVLALGAGLSEALEAIHDAGVVHRDFKPSNILLAADGPRVIDFGISITSEASTFTAAGATVGTPGFMSPEQLTGAPVGPASDVFALGAVLAYTATGVHPFGTGHAHVLHYRAVYESPDLRTLPPELHGIVAACLAKQPGQRPALADLLRHFSGQISGRRHEVAHATHVRMEPGWLPAQTASLVREHATTAPSFPPPLTPPRPVNPPLPVAPPLLVTPPVPVTPPRAGIDQEPTRTRERPGLGGFFRVSLRYAAWSNRGLIQKGNGDSGYAGPRLLAIADGTHVQAGHQTAGGVPSAEVIAAIVTLDDHEPGHDVLALLATAVQQADARLRQLAAEDPQPEGMSSTLTALLWTGRRLAVAHVGNSRAYLLRDGVLTQITQDHTFVQRLVDEGRITTEEAATHPQRSLLLRALGSGDDAEPDLSLHEVRPGDRYLICSDGLSSAVSHPAIHDTLASFADPRTAVRELVMLALRGGGPDNITVIVADTVAHTASGSDSGDTPDEQFSDVPIVVGAVAEDLH</sequence>
<evidence type="ECO:0000256" key="5">
    <source>
        <dbReference type="PROSITE-ProRule" id="PRU10141"/>
    </source>
</evidence>
<accession>A0ABP9HC71</accession>
<keyword evidence="10" id="KW-1185">Reference proteome</keyword>
<dbReference type="Gene3D" id="3.60.40.10">
    <property type="entry name" value="PPM-type phosphatase domain"/>
    <property type="match status" value="1"/>
</dbReference>
<keyword evidence="3" id="KW-0418">Kinase</keyword>
<dbReference type="InterPro" id="IPR017441">
    <property type="entry name" value="Protein_kinase_ATP_BS"/>
</dbReference>
<evidence type="ECO:0000256" key="2">
    <source>
        <dbReference type="ARBA" id="ARBA00022741"/>
    </source>
</evidence>